<comment type="subcellular location">
    <subcellularLocation>
        <location evidence="1">Periplasm</location>
    </subcellularLocation>
</comment>
<dbReference type="CDD" id="cd13557">
    <property type="entry name" value="PBP2_SsuA"/>
    <property type="match status" value="1"/>
</dbReference>
<dbReference type="InterPro" id="IPR010067">
    <property type="entry name" value="ABC_SsuA_sub-bd"/>
</dbReference>
<dbReference type="PANTHER" id="PTHR30024:SF42">
    <property type="entry name" value="ALIPHATIC SULFONATES-BINDING PROTEIN-RELATED"/>
    <property type="match status" value="1"/>
</dbReference>
<dbReference type="Gene3D" id="3.40.190.10">
    <property type="entry name" value="Periplasmic binding protein-like II"/>
    <property type="match status" value="2"/>
</dbReference>
<evidence type="ECO:0000259" key="5">
    <source>
        <dbReference type="SMART" id="SM00062"/>
    </source>
</evidence>
<comment type="caution">
    <text evidence="6">The sequence shown here is derived from an EMBL/GenBank/DDBJ whole genome shotgun (WGS) entry which is preliminary data.</text>
</comment>
<keyword evidence="3" id="KW-0813">Transport</keyword>
<dbReference type="NCBIfam" id="TIGR01728">
    <property type="entry name" value="SsuA_fam"/>
    <property type="match status" value="1"/>
</dbReference>
<evidence type="ECO:0000256" key="2">
    <source>
        <dbReference type="ARBA" id="ARBA00010742"/>
    </source>
</evidence>
<dbReference type="RefSeq" id="WP_172190209.1">
    <property type="nucleotide sequence ID" value="NZ_CAWPPK010000297.1"/>
</dbReference>
<protein>
    <submittedName>
        <fullName evidence="6">Aliphatic sulfonates-binding protein</fullName>
    </submittedName>
</protein>
<sequence>MWIKFSETKPLGILTYYRQNFLSPRARSLSLLFATGISLSLGVAACASSASTTDTATKPTTPTNSTAPTKSVTVNIGFQKSATVLNALKTKGDLEKALAASKSSVKFVEFPAGPPLLEGMNAGSIDFGYTGEAPPVFAQAAGTPLVYVAYETSNPQSEGIVVPKDSPIQTVADLKGKKVAFAKGSNTNYLIVKALEAAGLQYSDITPVFLKPAEARAAFEGGKVDAWAVWDPYLASAEKTAGGRLIKDATGIAANRGYYLARKAFVDEHPEILKLILDEVKKVDRWAAGNPVEVAKFLETQLGIEASVLEVSEKRRKYGVSPLTDEEISGQQEIADTFHKLELIPKPVQVKEIVLKNSK</sequence>
<organism evidence="6 7">
    <name type="scientific">Microcoleus asticus IPMA8</name>
    <dbReference type="NCBI Taxonomy" id="2563858"/>
    <lineage>
        <taxon>Bacteria</taxon>
        <taxon>Bacillati</taxon>
        <taxon>Cyanobacteriota</taxon>
        <taxon>Cyanophyceae</taxon>
        <taxon>Oscillatoriophycideae</taxon>
        <taxon>Oscillatoriales</taxon>
        <taxon>Microcoleaceae</taxon>
        <taxon>Microcoleus</taxon>
        <taxon>Microcoleus asticus</taxon>
    </lineage>
</organism>
<evidence type="ECO:0000256" key="3">
    <source>
        <dbReference type="ARBA" id="ARBA00022448"/>
    </source>
</evidence>
<dbReference type="EMBL" id="SRRZ01000080">
    <property type="protein sequence ID" value="NQE36289.1"/>
    <property type="molecule type" value="Genomic_DNA"/>
</dbReference>
<evidence type="ECO:0000313" key="7">
    <source>
        <dbReference type="Proteomes" id="UP000702425"/>
    </source>
</evidence>
<dbReference type="InterPro" id="IPR001638">
    <property type="entry name" value="Solute-binding_3/MltF_N"/>
</dbReference>
<comment type="similarity">
    <text evidence="2">Belongs to the bacterial solute-binding protein SsuA/TauA family.</text>
</comment>
<dbReference type="PANTHER" id="PTHR30024">
    <property type="entry name" value="ALIPHATIC SULFONATES-BINDING PROTEIN-RELATED"/>
    <property type="match status" value="1"/>
</dbReference>
<feature type="domain" description="Solute-binding protein family 3/N-terminal" evidence="5">
    <location>
        <begin position="73"/>
        <end position="290"/>
    </location>
</feature>
<dbReference type="Pfam" id="PF09084">
    <property type="entry name" value="NMT1"/>
    <property type="match status" value="1"/>
</dbReference>
<gene>
    <name evidence="6" type="primary">ssuA_5</name>
    <name evidence="6" type="ORF">E5S67_04052</name>
</gene>
<dbReference type="InterPro" id="IPR015168">
    <property type="entry name" value="SsuA/THI5"/>
</dbReference>
<dbReference type="Proteomes" id="UP000702425">
    <property type="component" value="Unassembled WGS sequence"/>
</dbReference>
<reference evidence="6 7" key="1">
    <citation type="journal article" date="2020" name="Sci. Rep.">
        <title>A novel cyanobacterial geosmin producer, revising GeoA distribution and dispersion patterns in Bacteria.</title>
        <authorList>
            <person name="Churro C."/>
            <person name="Semedo-Aguiar A.P."/>
            <person name="Silva A.D."/>
            <person name="Pereira-Leal J.B."/>
            <person name="Leite R.B."/>
        </authorList>
    </citation>
    <scope>NUCLEOTIDE SEQUENCE [LARGE SCALE GENOMIC DNA]</scope>
    <source>
        <strain evidence="6 7">IPMA8</strain>
    </source>
</reference>
<evidence type="ECO:0000256" key="4">
    <source>
        <dbReference type="ARBA" id="ARBA00022729"/>
    </source>
</evidence>
<dbReference type="SUPFAM" id="SSF53850">
    <property type="entry name" value="Periplasmic binding protein-like II"/>
    <property type="match status" value="1"/>
</dbReference>
<accession>A0ABX2D116</accession>
<dbReference type="SMART" id="SM00062">
    <property type="entry name" value="PBPb"/>
    <property type="match status" value="1"/>
</dbReference>
<evidence type="ECO:0000256" key="1">
    <source>
        <dbReference type="ARBA" id="ARBA00004418"/>
    </source>
</evidence>
<evidence type="ECO:0000313" key="6">
    <source>
        <dbReference type="EMBL" id="NQE36289.1"/>
    </source>
</evidence>
<keyword evidence="4" id="KW-0732">Signal</keyword>
<keyword evidence="7" id="KW-1185">Reference proteome</keyword>
<proteinExistence type="inferred from homology"/>
<name>A0ABX2D116_9CYAN</name>